<dbReference type="Proteomes" id="UP000242515">
    <property type="component" value="Unassembled WGS sequence"/>
</dbReference>
<reference evidence="2" key="1">
    <citation type="submission" date="2016-10" db="EMBL/GenBank/DDBJ databases">
        <authorList>
            <person name="Varghese N."/>
            <person name="Submissions S."/>
        </authorList>
    </citation>
    <scope>NUCLEOTIDE SEQUENCE [LARGE SCALE GENOMIC DNA]</scope>
    <source>
        <strain evidence="2">8N4</strain>
    </source>
</reference>
<accession>A0A1H9DA08</accession>
<gene>
    <name evidence="1" type="ORF">SAMN05216522_101181</name>
</gene>
<proteinExistence type="predicted"/>
<evidence type="ECO:0000313" key="1">
    <source>
        <dbReference type="EMBL" id="SEQ09683.1"/>
    </source>
</evidence>
<dbReference type="AlphaFoldDB" id="A0A1H9DA08"/>
<dbReference type="RefSeq" id="WP_092671384.1">
    <property type="nucleotide sequence ID" value="NZ_FOGC01000001.1"/>
</dbReference>
<dbReference type="OrthoDB" id="6540427at2"/>
<keyword evidence="2" id="KW-1185">Reference proteome</keyword>
<evidence type="ECO:0000313" key="2">
    <source>
        <dbReference type="Proteomes" id="UP000242515"/>
    </source>
</evidence>
<sequence>MSQHILSTRDLVCLEHIRNAGRFINESIVEQEAQQISSPLQRSQLASLIFLMTEQLNGVVTRCHDNWMNEEVKS</sequence>
<name>A0A1H9DA08_9GAMM</name>
<dbReference type="EMBL" id="FOGC01000001">
    <property type="protein sequence ID" value="SEQ09683.1"/>
    <property type="molecule type" value="Genomic_DNA"/>
</dbReference>
<dbReference type="STRING" id="988801.SAMN05216522_101181"/>
<protein>
    <submittedName>
        <fullName evidence="1">Uncharacterized protein</fullName>
    </submittedName>
</protein>
<organism evidence="1 2">
    <name type="scientific">Rosenbergiella nectarea</name>
    <dbReference type="NCBI Taxonomy" id="988801"/>
    <lineage>
        <taxon>Bacteria</taxon>
        <taxon>Pseudomonadati</taxon>
        <taxon>Pseudomonadota</taxon>
        <taxon>Gammaproteobacteria</taxon>
        <taxon>Enterobacterales</taxon>
        <taxon>Erwiniaceae</taxon>
        <taxon>Rosenbergiella</taxon>
    </lineage>
</organism>